<comment type="subcellular location">
    <subcellularLocation>
        <location evidence="8">Endomembrane system</location>
        <topology evidence="8">Single-pass membrane protein</topology>
    </subcellularLocation>
</comment>
<dbReference type="EMBL" id="GG662504">
    <property type="protein sequence ID" value="EAS03087.2"/>
    <property type="molecule type" value="Genomic_DNA"/>
</dbReference>
<feature type="region of interest" description="Disordered" evidence="9">
    <location>
        <begin position="67"/>
        <end position="94"/>
    </location>
</feature>
<evidence type="ECO:0000256" key="9">
    <source>
        <dbReference type="SAM" id="MobiDB-lite"/>
    </source>
</evidence>
<keyword evidence="12" id="KW-1185">Reference proteome</keyword>
<keyword evidence="5 10" id="KW-1133">Transmembrane helix</keyword>
<keyword evidence="3 10" id="KW-0812">Transmembrane</keyword>
<keyword evidence="4" id="KW-0653">Protein transport</keyword>
<dbReference type="Pfam" id="PF03911">
    <property type="entry name" value="Sec61_beta"/>
    <property type="match status" value="1"/>
</dbReference>
<evidence type="ECO:0000256" key="6">
    <source>
        <dbReference type="ARBA" id="ARBA00023010"/>
    </source>
</evidence>
<gene>
    <name evidence="11" type="ORF">TTHERM_00444690</name>
</gene>
<dbReference type="eggNOG" id="ENOG502T22M">
    <property type="taxonomic scope" value="Eukaryota"/>
</dbReference>
<evidence type="ECO:0000256" key="2">
    <source>
        <dbReference type="ARBA" id="ARBA00022448"/>
    </source>
</evidence>
<feature type="transmembrane region" description="Helical" evidence="10">
    <location>
        <begin position="109"/>
        <end position="127"/>
    </location>
</feature>
<dbReference type="KEGG" id="tet:TTHERM_00444690"/>
<sequence length="143" mass="15758">MNEYVFCINKFIIQNTCLGKVLNVIKLKTKKINTLEYHIIKLTQNQKRYSKKKKKNKKQIKMSEAAKAAAIKRSTGSSKPSSKTSTGSSKISEKYYSGESGIKVQPKSVLIISLVYMGIVLLLHIFGKLRGGSAPTGATTTDA</sequence>
<dbReference type="GO" id="GO:0012505">
    <property type="term" value="C:endomembrane system"/>
    <property type="evidence" value="ECO:0007669"/>
    <property type="project" value="UniProtKB-SubCell"/>
</dbReference>
<accession>I7LWY4</accession>
<evidence type="ECO:0000256" key="7">
    <source>
        <dbReference type="ARBA" id="ARBA00023136"/>
    </source>
</evidence>
<dbReference type="RefSeq" id="XP_001023332.2">
    <property type="nucleotide sequence ID" value="XM_001023332.3"/>
</dbReference>
<reference evidence="12" key="1">
    <citation type="journal article" date="2006" name="PLoS Biol.">
        <title>Macronuclear genome sequence of the ciliate Tetrahymena thermophila, a model eukaryote.</title>
        <authorList>
            <person name="Eisen J.A."/>
            <person name="Coyne R.S."/>
            <person name="Wu M."/>
            <person name="Wu D."/>
            <person name="Thiagarajan M."/>
            <person name="Wortman J.R."/>
            <person name="Badger J.H."/>
            <person name="Ren Q."/>
            <person name="Amedeo P."/>
            <person name="Jones K.M."/>
            <person name="Tallon L.J."/>
            <person name="Delcher A.L."/>
            <person name="Salzberg S.L."/>
            <person name="Silva J.C."/>
            <person name="Haas B.J."/>
            <person name="Majoros W.H."/>
            <person name="Farzad M."/>
            <person name="Carlton J.M."/>
            <person name="Smith R.K. Jr."/>
            <person name="Garg J."/>
            <person name="Pearlman R.E."/>
            <person name="Karrer K.M."/>
            <person name="Sun L."/>
            <person name="Manning G."/>
            <person name="Elde N.C."/>
            <person name="Turkewitz A.P."/>
            <person name="Asai D.J."/>
            <person name="Wilkes D.E."/>
            <person name="Wang Y."/>
            <person name="Cai H."/>
            <person name="Collins K."/>
            <person name="Stewart B.A."/>
            <person name="Lee S.R."/>
            <person name="Wilamowska K."/>
            <person name="Weinberg Z."/>
            <person name="Ruzzo W.L."/>
            <person name="Wloga D."/>
            <person name="Gaertig J."/>
            <person name="Frankel J."/>
            <person name="Tsao C.-C."/>
            <person name="Gorovsky M.A."/>
            <person name="Keeling P.J."/>
            <person name="Waller R.F."/>
            <person name="Patron N.J."/>
            <person name="Cherry J.M."/>
            <person name="Stover N.A."/>
            <person name="Krieger C.J."/>
            <person name="del Toro C."/>
            <person name="Ryder H.F."/>
            <person name="Williamson S.C."/>
            <person name="Barbeau R.A."/>
            <person name="Hamilton E.P."/>
            <person name="Orias E."/>
        </authorList>
    </citation>
    <scope>NUCLEOTIDE SEQUENCE [LARGE SCALE GENOMIC DNA]</scope>
    <source>
        <strain evidence="12">SB210</strain>
    </source>
</reference>
<dbReference type="InterPro" id="IPR016482">
    <property type="entry name" value="SecG/Sec61-beta/Sbh"/>
</dbReference>
<protein>
    <submittedName>
        <fullName evidence="11">Sec61beta family protein</fullName>
    </submittedName>
</protein>
<evidence type="ECO:0000256" key="5">
    <source>
        <dbReference type="ARBA" id="ARBA00022989"/>
    </source>
</evidence>
<dbReference type="OrthoDB" id="5401193at2759"/>
<evidence type="ECO:0000256" key="10">
    <source>
        <dbReference type="SAM" id="Phobius"/>
    </source>
</evidence>
<evidence type="ECO:0000256" key="8">
    <source>
        <dbReference type="ARBA" id="ARBA00037847"/>
    </source>
</evidence>
<evidence type="ECO:0000313" key="11">
    <source>
        <dbReference type="EMBL" id="EAS03087.2"/>
    </source>
</evidence>
<proteinExistence type="inferred from homology"/>
<comment type="similarity">
    <text evidence="1">Belongs to the SEC61-beta family.</text>
</comment>
<evidence type="ECO:0000256" key="3">
    <source>
        <dbReference type="ARBA" id="ARBA00022692"/>
    </source>
</evidence>
<feature type="compositionally biased region" description="Low complexity" evidence="9">
    <location>
        <begin position="74"/>
        <end position="90"/>
    </location>
</feature>
<dbReference type="GeneID" id="7823361"/>
<evidence type="ECO:0000256" key="4">
    <source>
        <dbReference type="ARBA" id="ARBA00022927"/>
    </source>
</evidence>
<evidence type="ECO:0000313" key="12">
    <source>
        <dbReference type="Proteomes" id="UP000009168"/>
    </source>
</evidence>
<keyword evidence="6" id="KW-0811">Translocation</keyword>
<name>I7LWY4_TETTS</name>
<organism evidence="11 12">
    <name type="scientific">Tetrahymena thermophila (strain SB210)</name>
    <dbReference type="NCBI Taxonomy" id="312017"/>
    <lineage>
        <taxon>Eukaryota</taxon>
        <taxon>Sar</taxon>
        <taxon>Alveolata</taxon>
        <taxon>Ciliophora</taxon>
        <taxon>Intramacronucleata</taxon>
        <taxon>Oligohymenophorea</taxon>
        <taxon>Hymenostomatida</taxon>
        <taxon>Tetrahymenina</taxon>
        <taxon>Tetrahymenidae</taxon>
        <taxon>Tetrahymena</taxon>
    </lineage>
</organism>
<dbReference type="GO" id="GO:0015031">
    <property type="term" value="P:protein transport"/>
    <property type="evidence" value="ECO:0007669"/>
    <property type="project" value="UniProtKB-KW"/>
</dbReference>
<dbReference type="AlphaFoldDB" id="I7LWY4"/>
<dbReference type="InParanoid" id="I7LWY4"/>
<keyword evidence="7 10" id="KW-0472">Membrane</keyword>
<keyword evidence="2" id="KW-0813">Transport</keyword>
<dbReference type="Proteomes" id="UP000009168">
    <property type="component" value="Unassembled WGS sequence"/>
</dbReference>
<dbReference type="STRING" id="312017.I7LWY4"/>
<evidence type="ECO:0000256" key="1">
    <source>
        <dbReference type="ARBA" id="ARBA00006103"/>
    </source>
</evidence>